<evidence type="ECO:0000313" key="2">
    <source>
        <dbReference type="Proteomes" id="UP001066276"/>
    </source>
</evidence>
<feature type="non-terminal residue" evidence="1">
    <location>
        <position position="238"/>
    </location>
</feature>
<protein>
    <submittedName>
        <fullName evidence="1">Uncharacterized protein</fullName>
    </submittedName>
</protein>
<name>A0AAV7SXK9_PLEWA</name>
<sequence length="238" mass="27372">MAYYANEEEQYGELQEDTSEHLLEERLVEALGYHVQDSVNWALIQALKPFTQPLSNFARREFLECEMRARRQTVLLLRLRSETLGDPEYKVDMMVGLQGFFDTNYNTAQTRGVERGTLKIVVWGESFSKSYGIRRKLEEELRQQEDTVVRFQCLGLTSGFYFEERPSAALRLLELRGIAAPPPVRVRAMSTRCFPVPLDPKTLYRYPAPQIIAFMVPVPYIITSASVPLVTKDQPAIK</sequence>
<dbReference type="Proteomes" id="UP001066276">
    <property type="component" value="Chromosome 4_1"/>
</dbReference>
<gene>
    <name evidence="1" type="ORF">NDU88_000867</name>
</gene>
<comment type="caution">
    <text evidence="1">The sequence shown here is derived from an EMBL/GenBank/DDBJ whole genome shotgun (WGS) entry which is preliminary data.</text>
</comment>
<dbReference type="AlphaFoldDB" id="A0AAV7SXK9"/>
<organism evidence="1 2">
    <name type="scientific">Pleurodeles waltl</name>
    <name type="common">Iberian ribbed newt</name>
    <dbReference type="NCBI Taxonomy" id="8319"/>
    <lineage>
        <taxon>Eukaryota</taxon>
        <taxon>Metazoa</taxon>
        <taxon>Chordata</taxon>
        <taxon>Craniata</taxon>
        <taxon>Vertebrata</taxon>
        <taxon>Euteleostomi</taxon>
        <taxon>Amphibia</taxon>
        <taxon>Batrachia</taxon>
        <taxon>Caudata</taxon>
        <taxon>Salamandroidea</taxon>
        <taxon>Salamandridae</taxon>
        <taxon>Pleurodelinae</taxon>
        <taxon>Pleurodeles</taxon>
    </lineage>
</organism>
<reference evidence="1" key="1">
    <citation type="journal article" date="2022" name="bioRxiv">
        <title>Sequencing and chromosome-scale assembly of the giantPleurodeles waltlgenome.</title>
        <authorList>
            <person name="Brown T."/>
            <person name="Elewa A."/>
            <person name="Iarovenko S."/>
            <person name="Subramanian E."/>
            <person name="Araus A.J."/>
            <person name="Petzold A."/>
            <person name="Susuki M."/>
            <person name="Suzuki K.-i.T."/>
            <person name="Hayashi T."/>
            <person name="Toyoda A."/>
            <person name="Oliveira C."/>
            <person name="Osipova E."/>
            <person name="Leigh N.D."/>
            <person name="Simon A."/>
            <person name="Yun M.H."/>
        </authorList>
    </citation>
    <scope>NUCLEOTIDE SEQUENCE</scope>
    <source>
        <strain evidence="1">20211129_DDA</strain>
        <tissue evidence="1">Liver</tissue>
    </source>
</reference>
<proteinExistence type="predicted"/>
<evidence type="ECO:0000313" key="1">
    <source>
        <dbReference type="EMBL" id="KAJ1168955.1"/>
    </source>
</evidence>
<accession>A0AAV7SXK9</accession>
<keyword evidence="2" id="KW-1185">Reference proteome</keyword>
<dbReference type="EMBL" id="JANPWB010000007">
    <property type="protein sequence ID" value="KAJ1168955.1"/>
    <property type="molecule type" value="Genomic_DNA"/>
</dbReference>